<feature type="transmembrane region" description="Helical" evidence="7">
    <location>
        <begin position="264"/>
        <end position="283"/>
    </location>
</feature>
<feature type="transmembrane region" description="Helical" evidence="7">
    <location>
        <begin position="579"/>
        <end position="602"/>
    </location>
</feature>
<dbReference type="Gene3D" id="1.20.1250.20">
    <property type="entry name" value="MFS general substrate transporter like domains"/>
    <property type="match status" value="1"/>
</dbReference>
<keyword evidence="5 7" id="KW-0472">Membrane</keyword>
<dbReference type="GO" id="GO:0022857">
    <property type="term" value="F:transmembrane transporter activity"/>
    <property type="evidence" value="ECO:0007669"/>
    <property type="project" value="InterPro"/>
</dbReference>
<protein>
    <submittedName>
        <fullName evidence="8">MFS general substrate transporter</fullName>
    </submittedName>
</protein>
<dbReference type="SUPFAM" id="SSF103473">
    <property type="entry name" value="MFS general substrate transporter"/>
    <property type="match status" value="1"/>
</dbReference>
<feature type="compositionally biased region" description="Polar residues" evidence="6">
    <location>
        <begin position="85"/>
        <end position="96"/>
    </location>
</feature>
<name>A0AAV9HYE6_9PEZI</name>
<organism evidence="8 9">
    <name type="scientific">Cladorrhinum samala</name>
    <dbReference type="NCBI Taxonomy" id="585594"/>
    <lineage>
        <taxon>Eukaryota</taxon>
        <taxon>Fungi</taxon>
        <taxon>Dikarya</taxon>
        <taxon>Ascomycota</taxon>
        <taxon>Pezizomycotina</taxon>
        <taxon>Sordariomycetes</taxon>
        <taxon>Sordariomycetidae</taxon>
        <taxon>Sordariales</taxon>
        <taxon>Podosporaceae</taxon>
        <taxon>Cladorrhinum</taxon>
    </lineage>
</organism>
<comment type="similarity">
    <text evidence="2">Belongs to the major facilitator superfamily.</text>
</comment>
<dbReference type="Proteomes" id="UP001321749">
    <property type="component" value="Unassembled WGS sequence"/>
</dbReference>
<comment type="caution">
    <text evidence="8">The sequence shown here is derived from an EMBL/GenBank/DDBJ whole genome shotgun (WGS) entry which is preliminary data.</text>
</comment>
<proteinExistence type="inferred from homology"/>
<evidence type="ECO:0000256" key="5">
    <source>
        <dbReference type="ARBA" id="ARBA00023136"/>
    </source>
</evidence>
<dbReference type="InterPro" id="IPR011701">
    <property type="entry name" value="MFS"/>
</dbReference>
<dbReference type="GO" id="GO:0016020">
    <property type="term" value="C:membrane"/>
    <property type="evidence" value="ECO:0007669"/>
    <property type="project" value="UniProtKB-SubCell"/>
</dbReference>
<evidence type="ECO:0000313" key="9">
    <source>
        <dbReference type="Proteomes" id="UP001321749"/>
    </source>
</evidence>
<feature type="transmembrane region" description="Helical" evidence="7">
    <location>
        <begin position="353"/>
        <end position="375"/>
    </location>
</feature>
<dbReference type="InterPro" id="IPR036259">
    <property type="entry name" value="MFS_trans_sf"/>
</dbReference>
<feature type="transmembrane region" description="Helical" evidence="7">
    <location>
        <begin position="492"/>
        <end position="513"/>
    </location>
</feature>
<dbReference type="PANTHER" id="PTHR23502:SF68">
    <property type="entry name" value="MULTIDRUG TRANSPORTER, PUTATIVE (AFU_ORTHOLOGUE AFUA_3G01120)-RELATED"/>
    <property type="match status" value="1"/>
</dbReference>
<evidence type="ECO:0000313" key="8">
    <source>
        <dbReference type="EMBL" id="KAK4465874.1"/>
    </source>
</evidence>
<feature type="compositionally biased region" description="Pro residues" evidence="6">
    <location>
        <begin position="36"/>
        <end position="53"/>
    </location>
</feature>
<accession>A0AAV9HYE6</accession>
<feature type="transmembrane region" description="Helical" evidence="7">
    <location>
        <begin position="325"/>
        <end position="347"/>
    </location>
</feature>
<feature type="transmembrane region" description="Helical" evidence="7">
    <location>
        <begin position="295"/>
        <end position="313"/>
    </location>
</feature>
<evidence type="ECO:0000256" key="4">
    <source>
        <dbReference type="ARBA" id="ARBA00022989"/>
    </source>
</evidence>
<feature type="region of interest" description="Disordered" evidence="6">
    <location>
        <begin position="1"/>
        <end position="150"/>
    </location>
</feature>
<evidence type="ECO:0000256" key="1">
    <source>
        <dbReference type="ARBA" id="ARBA00004141"/>
    </source>
</evidence>
<feature type="transmembrane region" description="Helical" evidence="7">
    <location>
        <begin position="198"/>
        <end position="218"/>
    </location>
</feature>
<feature type="transmembrane region" description="Helical" evidence="7">
    <location>
        <begin position="623"/>
        <end position="646"/>
    </location>
</feature>
<feature type="transmembrane region" description="Helical" evidence="7">
    <location>
        <begin position="525"/>
        <end position="547"/>
    </location>
</feature>
<keyword evidence="4 7" id="KW-1133">Transmembrane helix</keyword>
<dbReference type="AlphaFoldDB" id="A0AAV9HYE6"/>
<gene>
    <name evidence="8" type="ORF">QBC42DRAFT_343604</name>
</gene>
<reference evidence="8" key="1">
    <citation type="journal article" date="2023" name="Mol. Phylogenet. Evol.">
        <title>Genome-scale phylogeny and comparative genomics of the fungal order Sordariales.</title>
        <authorList>
            <person name="Hensen N."/>
            <person name="Bonometti L."/>
            <person name="Westerberg I."/>
            <person name="Brannstrom I.O."/>
            <person name="Guillou S."/>
            <person name="Cros-Aarteil S."/>
            <person name="Calhoun S."/>
            <person name="Haridas S."/>
            <person name="Kuo A."/>
            <person name="Mondo S."/>
            <person name="Pangilinan J."/>
            <person name="Riley R."/>
            <person name="LaButti K."/>
            <person name="Andreopoulos B."/>
            <person name="Lipzen A."/>
            <person name="Chen C."/>
            <person name="Yan M."/>
            <person name="Daum C."/>
            <person name="Ng V."/>
            <person name="Clum A."/>
            <person name="Steindorff A."/>
            <person name="Ohm R.A."/>
            <person name="Martin F."/>
            <person name="Silar P."/>
            <person name="Natvig D.O."/>
            <person name="Lalanne C."/>
            <person name="Gautier V."/>
            <person name="Ament-Velasquez S.L."/>
            <person name="Kruys A."/>
            <person name="Hutchinson M.I."/>
            <person name="Powell A.J."/>
            <person name="Barry K."/>
            <person name="Miller A.N."/>
            <person name="Grigoriev I.V."/>
            <person name="Debuchy R."/>
            <person name="Gladieux P."/>
            <person name="Hiltunen Thoren M."/>
            <person name="Johannesson H."/>
        </authorList>
    </citation>
    <scope>NUCLEOTIDE SEQUENCE</scope>
    <source>
        <strain evidence="8">PSN324</strain>
    </source>
</reference>
<evidence type="ECO:0000256" key="2">
    <source>
        <dbReference type="ARBA" id="ARBA00008335"/>
    </source>
</evidence>
<keyword evidence="3 7" id="KW-0812">Transmembrane</keyword>
<feature type="compositionally biased region" description="Pro residues" evidence="6">
    <location>
        <begin position="98"/>
        <end position="120"/>
    </location>
</feature>
<dbReference type="EMBL" id="MU864936">
    <property type="protein sequence ID" value="KAK4465874.1"/>
    <property type="molecule type" value="Genomic_DNA"/>
</dbReference>
<reference evidence="8" key="2">
    <citation type="submission" date="2023-06" db="EMBL/GenBank/DDBJ databases">
        <authorList>
            <consortium name="Lawrence Berkeley National Laboratory"/>
            <person name="Mondo S.J."/>
            <person name="Hensen N."/>
            <person name="Bonometti L."/>
            <person name="Westerberg I."/>
            <person name="Brannstrom I.O."/>
            <person name="Guillou S."/>
            <person name="Cros-Aarteil S."/>
            <person name="Calhoun S."/>
            <person name="Haridas S."/>
            <person name="Kuo A."/>
            <person name="Pangilinan J."/>
            <person name="Riley R."/>
            <person name="Labutti K."/>
            <person name="Andreopoulos B."/>
            <person name="Lipzen A."/>
            <person name="Chen C."/>
            <person name="Yanf M."/>
            <person name="Daum C."/>
            <person name="Ng V."/>
            <person name="Clum A."/>
            <person name="Steindorff A."/>
            <person name="Ohm R."/>
            <person name="Martin F."/>
            <person name="Silar P."/>
            <person name="Natvig D."/>
            <person name="Lalanne C."/>
            <person name="Gautier V."/>
            <person name="Ament-Velasquez S.L."/>
            <person name="Kruys A."/>
            <person name="Hutchinson M.I."/>
            <person name="Powell A.J."/>
            <person name="Barry K."/>
            <person name="Miller A.N."/>
            <person name="Grigoriev I.V."/>
            <person name="Debuchy R."/>
            <person name="Gladieux P."/>
            <person name="Thoren M.H."/>
            <person name="Johannesson H."/>
        </authorList>
    </citation>
    <scope>NUCLEOTIDE SEQUENCE</scope>
    <source>
        <strain evidence="8">PSN324</strain>
    </source>
</reference>
<comment type="subcellular location">
    <subcellularLocation>
        <location evidence="1">Membrane</location>
        <topology evidence="1">Multi-pass membrane protein</topology>
    </subcellularLocation>
</comment>
<feature type="compositionally biased region" description="Basic and acidic residues" evidence="6">
    <location>
        <begin position="1"/>
        <end position="28"/>
    </location>
</feature>
<evidence type="ECO:0000256" key="6">
    <source>
        <dbReference type="SAM" id="MobiDB-lite"/>
    </source>
</evidence>
<feature type="compositionally biased region" description="Pro residues" evidence="6">
    <location>
        <begin position="64"/>
        <end position="75"/>
    </location>
</feature>
<evidence type="ECO:0000256" key="7">
    <source>
        <dbReference type="SAM" id="Phobius"/>
    </source>
</evidence>
<feature type="compositionally biased region" description="Polar residues" evidence="6">
    <location>
        <begin position="132"/>
        <end position="150"/>
    </location>
</feature>
<dbReference type="Pfam" id="PF07690">
    <property type="entry name" value="MFS_1"/>
    <property type="match status" value="1"/>
</dbReference>
<dbReference type="PANTHER" id="PTHR23502">
    <property type="entry name" value="MAJOR FACILITATOR SUPERFAMILY"/>
    <property type="match status" value="1"/>
</dbReference>
<keyword evidence="9" id="KW-1185">Reference proteome</keyword>
<evidence type="ECO:0000256" key="3">
    <source>
        <dbReference type="ARBA" id="ARBA00022692"/>
    </source>
</evidence>
<sequence>MGLDLDFEKELGLELARPEEDADKKEDGIGMMRMSVPPPPPPAKESPKRPPPAALNLDVTSKPSSPPNRPLPPRPMSKAGGGGLSRSTTSASTWTLPSIPPPSIPPPSLPPPSRPPPLRPQAPLKMNPPTRPGTSGSQLTGTTVSLPSLNSKRMSWTSTVANRRIKYGQGKFSNVELVPQPSDDPDDPLNWPTWRKELNFYSLMLFVAMTGVLKTILMTTNARLAESYQVSYTAVAALTGVPLILSSMTGLCCLVASRICGKRPLYLVSALLVFIGTVWNTNVATSYGQHMAARVFQGLGWGAFDTLVLGSIQDTYFEHERPLRAAIHTIIAVSTTWGAPLLGGVASQGSTGFSLQFTILSAFFVLAIPAITLGVPETAFDRAFALAQTPATASSSKYSSAQNKSLPLAPRTLLSWEFVQDYIVKLKPHSYSPANFALSRSTLLQAPLAFVAPTTLLLFLVSCLPYSILWGFTSSLSLLFHPLPFMLSPGSIGALFVAPFLLSTAAAAAFSLIRQWHARFSPRLHVAAIASGSALSFIGILVFGVHINSCMSRSPDDADSGTTSVYALEYLGAKVKFPAVSFVLGLLAAGALVIDATVRPLVRVSTAFTSSNLGVATRNTADMTAGVSCWRALVAGVCVIAVPNAAWAWDGLRALCIGFGIAQMVVGAVVGTVWWLWGDEIRRWDGKVMKLVDLDSIFKRTGSFFDAD</sequence>
<feature type="transmembrane region" description="Helical" evidence="7">
    <location>
        <begin position="652"/>
        <end position="677"/>
    </location>
</feature>
<feature type="transmembrane region" description="Helical" evidence="7">
    <location>
        <begin position="448"/>
        <end position="472"/>
    </location>
</feature>
<feature type="transmembrane region" description="Helical" evidence="7">
    <location>
        <begin position="230"/>
        <end position="257"/>
    </location>
</feature>